<dbReference type="Gene3D" id="3.10.200.10">
    <property type="entry name" value="Alpha carbonic anhydrase"/>
    <property type="match status" value="1"/>
</dbReference>
<name>A0A0A0L1S5_CUCSA</name>
<dbReference type="InterPro" id="IPR036398">
    <property type="entry name" value="CA_dom_sf"/>
</dbReference>
<proteinExistence type="predicted"/>
<evidence type="ECO:0000256" key="1">
    <source>
        <dbReference type="ARBA" id="ARBA00002904"/>
    </source>
</evidence>
<dbReference type="STRING" id="3659.A0A0A0L1S5"/>
<sequence>MIDYINEDICTYSIVTNFGRYDLEMHLVHTSDHKETAVVAILYKFGRPDRFLSKVRTVSREQVRALKTAIHDGLKTNARPTQALDGRRIQFYTPHK</sequence>
<reference evidence="2 3" key="4">
    <citation type="journal article" date="2011" name="BMC Genomics">
        <title>RNA-Seq improves annotation of protein-coding genes in the cucumber genome.</title>
        <authorList>
            <person name="Li Z."/>
            <person name="Zhang Z."/>
            <person name="Yan P."/>
            <person name="Huang S."/>
            <person name="Fei Z."/>
            <person name="Lin K."/>
        </authorList>
    </citation>
    <scope>NUCLEOTIDE SEQUENCE [LARGE SCALE GENOMIC DNA]</scope>
    <source>
        <strain evidence="3">cv. 9930</strain>
    </source>
</reference>
<dbReference type="Gramene" id="KGN54507">
    <property type="protein sequence ID" value="KGN54507"/>
    <property type="gene ID" value="Csa_4G342560"/>
</dbReference>
<dbReference type="OMA" id="EDICTYS"/>
<dbReference type="GO" id="GO:0008270">
    <property type="term" value="F:zinc ion binding"/>
    <property type="evidence" value="ECO:0007669"/>
    <property type="project" value="InterPro"/>
</dbReference>
<evidence type="ECO:0000313" key="3">
    <source>
        <dbReference type="Proteomes" id="UP000029981"/>
    </source>
</evidence>
<dbReference type="SUPFAM" id="SSF51069">
    <property type="entry name" value="Carbonic anhydrase"/>
    <property type="match status" value="1"/>
</dbReference>
<reference evidence="2 3" key="2">
    <citation type="journal article" date="2009" name="PLoS ONE">
        <title>An integrated genetic and cytogenetic map of the cucumber genome.</title>
        <authorList>
            <person name="Ren Y."/>
            <person name="Zhang Z."/>
            <person name="Liu J."/>
            <person name="Staub J.E."/>
            <person name="Han Y."/>
            <person name="Cheng Z."/>
            <person name="Li X."/>
            <person name="Lu J."/>
            <person name="Miao H."/>
            <person name="Kang H."/>
            <person name="Xie B."/>
            <person name="Gu X."/>
            <person name="Wang X."/>
            <person name="Du Y."/>
            <person name="Jin W."/>
            <person name="Huang S."/>
        </authorList>
    </citation>
    <scope>NUCLEOTIDE SEQUENCE [LARGE SCALE GENOMIC DNA]</scope>
    <source>
        <strain evidence="3">cv. 9930</strain>
    </source>
</reference>
<evidence type="ECO:0000313" key="2">
    <source>
        <dbReference type="EMBL" id="KGN54507.1"/>
    </source>
</evidence>
<reference evidence="2 3" key="1">
    <citation type="journal article" date="2009" name="Nat. Genet.">
        <title>The genome of the cucumber, Cucumis sativus L.</title>
        <authorList>
            <person name="Huang S."/>
            <person name="Li R."/>
            <person name="Zhang Z."/>
            <person name="Li L."/>
            <person name="Gu X."/>
            <person name="Fan W."/>
            <person name="Lucas W.J."/>
            <person name="Wang X."/>
            <person name="Xie B."/>
            <person name="Ni P."/>
            <person name="Ren Y."/>
            <person name="Zhu H."/>
            <person name="Li J."/>
            <person name="Lin K."/>
            <person name="Jin W."/>
            <person name="Fei Z."/>
            <person name="Li G."/>
            <person name="Staub J."/>
            <person name="Kilian A."/>
            <person name="van der Vossen E.A."/>
            <person name="Wu Y."/>
            <person name="Guo J."/>
            <person name="He J."/>
            <person name="Jia Z."/>
            <person name="Ren Y."/>
            <person name="Tian G."/>
            <person name="Lu Y."/>
            <person name="Ruan J."/>
            <person name="Qian W."/>
            <person name="Wang M."/>
            <person name="Huang Q."/>
            <person name="Li B."/>
            <person name="Xuan Z."/>
            <person name="Cao J."/>
            <person name="Asan"/>
            <person name="Wu Z."/>
            <person name="Zhang J."/>
            <person name="Cai Q."/>
            <person name="Bai Y."/>
            <person name="Zhao B."/>
            <person name="Han Y."/>
            <person name="Li Y."/>
            <person name="Li X."/>
            <person name="Wang S."/>
            <person name="Shi Q."/>
            <person name="Liu S."/>
            <person name="Cho W.K."/>
            <person name="Kim J.Y."/>
            <person name="Xu Y."/>
            <person name="Heller-Uszynska K."/>
            <person name="Miao H."/>
            <person name="Cheng Z."/>
            <person name="Zhang S."/>
            <person name="Wu J."/>
            <person name="Yang Y."/>
            <person name="Kang H."/>
            <person name="Li M."/>
            <person name="Liang H."/>
            <person name="Ren X."/>
            <person name="Shi Z."/>
            <person name="Wen M."/>
            <person name="Jian M."/>
            <person name="Yang H."/>
            <person name="Zhang G."/>
            <person name="Yang Z."/>
            <person name="Chen R."/>
            <person name="Liu S."/>
            <person name="Li J."/>
            <person name="Ma L."/>
            <person name="Liu H."/>
            <person name="Zhou Y."/>
            <person name="Zhao J."/>
            <person name="Fang X."/>
            <person name="Li G."/>
            <person name="Fang L."/>
            <person name="Li Y."/>
            <person name="Liu D."/>
            <person name="Zheng H."/>
            <person name="Zhang Y."/>
            <person name="Qin N."/>
            <person name="Li Z."/>
            <person name="Yang G."/>
            <person name="Yang S."/>
            <person name="Bolund L."/>
            <person name="Kristiansen K."/>
            <person name="Zheng H."/>
            <person name="Li S."/>
            <person name="Zhang X."/>
            <person name="Yang H."/>
            <person name="Wang J."/>
            <person name="Sun R."/>
            <person name="Zhang B."/>
            <person name="Jiang S."/>
            <person name="Wang J."/>
            <person name="Du Y."/>
            <person name="Li S."/>
        </authorList>
    </citation>
    <scope>NUCLEOTIDE SEQUENCE [LARGE SCALE GENOMIC DNA]</scope>
    <source>
        <strain evidence="3">cv. 9930</strain>
    </source>
</reference>
<comment type="function">
    <text evidence="1">Reversible hydration of carbon dioxide.</text>
</comment>
<reference evidence="2 3" key="3">
    <citation type="journal article" date="2010" name="BMC Genomics">
        <title>Transcriptome sequencing and comparative analysis of cucumber flowers with different sex types.</title>
        <authorList>
            <person name="Guo S."/>
            <person name="Zheng Y."/>
            <person name="Joung J.G."/>
            <person name="Liu S."/>
            <person name="Zhang Z."/>
            <person name="Crasta O.R."/>
            <person name="Sobral B.W."/>
            <person name="Xu Y."/>
            <person name="Huang S."/>
            <person name="Fei Z."/>
        </authorList>
    </citation>
    <scope>NUCLEOTIDE SEQUENCE [LARGE SCALE GENOMIC DNA]</scope>
    <source>
        <strain evidence="3">cv. 9930</strain>
    </source>
</reference>
<dbReference type="PANTHER" id="PTHR18952">
    <property type="entry name" value="CARBONIC ANHYDRASE"/>
    <property type="match status" value="1"/>
</dbReference>
<evidence type="ECO:0008006" key="4">
    <source>
        <dbReference type="Google" id="ProtNLM"/>
    </source>
</evidence>
<dbReference type="GO" id="GO:0004089">
    <property type="term" value="F:carbonate dehydratase activity"/>
    <property type="evidence" value="ECO:0007669"/>
    <property type="project" value="InterPro"/>
</dbReference>
<dbReference type="EMBL" id="CM002925">
    <property type="protein sequence ID" value="KGN54507.1"/>
    <property type="molecule type" value="Genomic_DNA"/>
</dbReference>
<keyword evidence="3" id="KW-1185">Reference proteome</keyword>
<organism evidence="2 3">
    <name type="scientific">Cucumis sativus</name>
    <name type="common">Cucumber</name>
    <dbReference type="NCBI Taxonomy" id="3659"/>
    <lineage>
        <taxon>Eukaryota</taxon>
        <taxon>Viridiplantae</taxon>
        <taxon>Streptophyta</taxon>
        <taxon>Embryophyta</taxon>
        <taxon>Tracheophyta</taxon>
        <taxon>Spermatophyta</taxon>
        <taxon>Magnoliopsida</taxon>
        <taxon>eudicotyledons</taxon>
        <taxon>Gunneridae</taxon>
        <taxon>Pentapetalae</taxon>
        <taxon>rosids</taxon>
        <taxon>fabids</taxon>
        <taxon>Cucurbitales</taxon>
        <taxon>Cucurbitaceae</taxon>
        <taxon>Benincaseae</taxon>
        <taxon>Cucumis</taxon>
    </lineage>
</organism>
<accession>A0A0A0L1S5</accession>
<protein>
    <recommendedName>
        <fullName evidence="4">Alpha-carbonic anhydrase domain-containing protein</fullName>
    </recommendedName>
</protein>
<dbReference type="Proteomes" id="UP000029981">
    <property type="component" value="Chromosome 4"/>
</dbReference>
<dbReference type="PANTHER" id="PTHR18952:SF253">
    <property type="entry name" value="OS08G0470200 PROTEIN"/>
    <property type="match status" value="1"/>
</dbReference>
<gene>
    <name evidence="2" type="ORF">Csa_4G342560</name>
</gene>
<dbReference type="AlphaFoldDB" id="A0A0A0L1S5"/>
<dbReference type="InterPro" id="IPR023561">
    <property type="entry name" value="Carbonic_anhydrase_a-class"/>
</dbReference>